<dbReference type="EMBL" id="DACSUM010000060">
    <property type="protein sequence ID" value="HAT3584502.1"/>
    <property type="molecule type" value="Genomic_DNA"/>
</dbReference>
<evidence type="ECO:0000313" key="2">
    <source>
        <dbReference type="EMBL" id="HAT3585422.1"/>
    </source>
</evidence>
<dbReference type="Pfam" id="PF09952">
    <property type="entry name" value="AbiEi_2"/>
    <property type="match status" value="1"/>
</dbReference>
<dbReference type="AlphaFoldDB" id="A0A9P3TBH8"/>
<comment type="caution">
    <text evidence="1">The sequence shown here is derived from an EMBL/GenBank/DDBJ whole genome shotgun (WGS) entry which is preliminary data.</text>
</comment>
<proteinExistence type="predicted"/>
<sequence>MQREQEGNREQMNDELSVVSEILAQLPPPLKGEVGEHPEGGSDGGLFLNMPDGQARYFHYGVKMQPRKEWLMNWKMLWKKAEMSEEVLLFCDHLTPALQQYCQQNQINFIDSGGNAFISVPGFYLNISGKKSEKVKKQTGRMSIGVMKLLFVLLSDERIINYTYREIAELAGISLGMVGKGFEYLADKKWYRQGRNGRRFTRQSELYQIWIQEYASVLRAGIKSMRLAGNIPWQDIVLQPGECWAGDVAGHELSDGYLHPETIKIFTPLSFTERWKTLALRPAPEGSYELIETFWGNAFRINTQSYALLTIAELVASQDDRSIETARMINERYLHAESAIIG</sequence>
<reference evidence="1" key="1">
    <citation type="journal article" date="2018" name="Genome Biol.">
        <title>SKESA: strategic k-mer extension for scrupulous assemblies.</title>
        <authorList>
            <person name="Souvorov A."/>
            <person name="Agarwala R."/>
            <person name="Lipman D.J."/>
        </authorList>
    </citation>
    <scope>NUCLEOTIDE SEQUENCE</scope>
    <source>
        <strain evidence="1">CAVp300</strain>
    </source>
</reference>
<name>A0A9P3TBH8_KLUIN</name>
<evidence type="ECO:0000313" key="1">
    <source>
        <dbReference type="EMBL" id="HAT3584502.1"/>
    </source>
</evidence>
<protein>
    <submittedName>
        <fullName evidence="1">Uncharacterized protein</fullName>
    </submittedName>
</protein>
<organism evidence="1 3">
    <name type="scientific">Kluyvera intermedia</name>
    <name type="common">Enterobacter intermedius</name>
    <dbReference type="NCBI Taxonomy" id="61648"/>
    <lineage>
        <taxon>Bacteria</taxon>
        <taxon>Pseudomonadati</taxon>
        <taxon>Pseudomonadota</taxon>
        <taxon>Gammaproteobacteria</taxon>
        <taxon>Enterobacterales</taxon>
        <taxon>Enterobacteriaceae</taxon>
        <taxon>Kluyvera</taxon>
    </lineage>
</organism>
<dbReference type="InterPro" id="IPR019238">
    <property type="entry name" value="AbiEi_2"/>
</dbReference>
<evidence type="ECO:0000313" key="3">
    <source>
        <dbReference type="Proteomes" id="UP000867740"/>
    </source>
</evidence>
<reference evidence="1" key="2">
    <citation type="submission" date="2020-10" db="EMBL/GenBank/DDBJ databases">
        <authorList>
            <consortium name="NCBI Pathogen Detection Project"/>
        </authorList>
    </citation>
    <scope>NUCLEOTIDE SEQUENCE</scope>
    <source>
        <strain evidence="1">CAVp300</strain>
    </source>
</reference>
<accession>A0A9P3TBH8</accession>
<dbReference type="Proteomes" id="UP000867740">
    <property type="component" value="Unassembled WGS sequence"/>
</dbReference>
<dbReference type="EMBL" id="DACSUM010000149">
    <property type="protein sequence ID" value="HAT3585422.1"/>
    <property type="molecule type" value="Genomic_DNA"/>
</dbReference>
<dbReference type="RefSeq" id="WP_052958905.1">
    <property type="nucleotide sequence ID" value="NZ_CABMNU010000005.1"/>
</dbReference>
<gene>
    <name evidence="1" type="ORF">I8531_004886</name>
    <name evidence="2" type="ORF">I8531_005861</name>
</gene>